<comment type="caution">
    <text evidence="2">The sequence shown here is derived from an EMBL/GenBank/DDBJ whole genome shotgun (WGS) entry which is preliminary data.</text>
</comment>
<reference evidence="2" key="1">
    <citation type="thesis" date="2020" institute="ProQuest LLC" country="789 East Eisenhower Parkway, Ann Arbor, MI, USA">
        <title>Comparative Genomics and Chromosome Evolution.</title>
        <authorList>
            <person name="Mudd A.B."/>
        </authorList>
    </citation>
    <scope>NUCLEOTIDE SEQUENCE</scope>
    <source>
        <strain evidence="2">1538</strain>
        <tissue evidence="2">Blood</tissue>
    </source>
</reference>
<protein>
    <recommendedName>
        <fullName evidence="4">Secreted protein</fullName>
    </recommendedName>
</protein>
<evidence type="ECO:0008006" key="4">
    <source>
        <dbReference type="Google" id="ProtNLM"/>
    </source>
</evidence>
<keyword evidence="1" id="KW-0732">Signal</keyword>
<accession>A0AAV3AP78</accession>
<feature type="chain" id="PRO_5044022247" description="Secreted protein" evidence="1">
    <location>
        <begin position="24"/>
        <end position="88"/>
    </location>
</feature>
<name>A0AAV3AP78_PYXAD</name>
<keyword evidence="3" id="KW-1185">Reference proteome</keyword>
<organism evidence="2 3">
    <name type="scientific">Pyxicephalus adspersus</name>
    <name type="common">African bullfrog</name>
    <dbReference type="NCBI Taxonomy" id="30357"/>
    <lineage>
        <taxon>Eukaryota</taxon>
        <taxon>Metazoa</taxon>
        <taxon>Chordata</taxon>
        <taxon>Craniata</taxon>
        <taxon>Vertebrata</taxon>
        <taxon>Euteleostomi</taxon>
        <taxon>Amphibia</taxon>
        <taxon>Batrachia</taxon>
        <taxon>Anura</taxon>
        <taxon>Neobatrachia</taxon>
        <taxon>Ranoidea</taxon>
        <taxon>Pyxicephalidae</taxon>
        <taxon>Pyxicephalinae</taxon>
        <taxon>Pyxicephalus</taxon>
    </lineage>
</organism>
<dbReference type="EMBL" id="DYDO01000003">
    <property type="protein sequence ID" value="DBA28933.1"/>
    <property type="molecule type" value="Genomic_DNA"/>
</dbReference>
<sequence length="88" mass="9928">MLSASIVRALQDLLVFLSQGVRACHPALNELICVNTHPFYLFMNWHQTHLSMLKDIYLNPHPAPICLILSLLLMCCIQVPENSVALTK</sequence>
<evidence type="ECO:0000313" key="3">
    <source>
        <dbReference type="Proteomes" id="UP001181693"/>
    </source>
</evidence>
<dbReference type="Proteomes" id="UP001181693">
    <property type="component" value="Unassembled WGS sequence"/>
</dbReference>
<gene>
    <name evidence="2" type="ORF">GDO54_009216</name>
</gene>
<dbReference type="AlphaFoldDB" id="A0AAV3AP78"/>
<evidence type="ECO:0000313" key="2">
    <source>
        <dbReference type="EMBL" id="DBA28933.1"/>
    </source>
</evidence>
<proteinExistence type="predicted"/>
<feature type="signal peptide" evidence="1">
    <location>
        <begin position="1"/>
        <end position="23"/>
    </location>
</feature>
<evidence type="ECO:0000256" key="1">
    <source>
        <dbReference type="SAM" id="SignalP"/>
    </source>
</evidence>